<sequence>MKITSPQDCDNSPKRRIVKELNIAFAEANIPALEEFFHPNIEWDMVGDRTIKGLEEIIKFLEGIKVQKAIALNLEQIITHGKYASAVGILTFKENKIAFHDHYEFTSAGSSKVRKIISFAIPVK</sequence>
<dbReference type="Pfam" id="PF12680">
    <property type="entry name" value="SnoaL_2"/>
    <property type="match status" value="1"/>
</dbReference>
<gene>
    <name evidence="2" type="ORF">GCM10022216_20830</name>
</gene>
<dbReference type="InterPro" id="IPR037401">
    <property type="entry name" value="SnoaL-like"/>
</dbReference>
<protein>
    <recommendedName>
        <fullName evidence="1">SnoaL-like domain-containing protein</fullName>
    </recommendedName>
</protein>
<feature type="domain" description="SnoaL-like" evidence="1">
    <location>
        <begin position="22"/>
        <end position="105"/>
    </location>
</feature>
<keyword evidence="3" id="KW-1185">Reference proteome</keyword>
<dbReference type="Gene3D" id="3.10.450.50">
    <property type="match status" value="1"/>
</dbReference>
<comment type="caution">
    <text evidence="2">The sequence shown here is derived from an EMBL/GenBank/DDBJ whole genome shotgun (WGS) entry which is preliminary data.</text>
</comment>
<dbReference type="Proteomes" id="UP001500101">
    <property type="component" value="Unassembled WGS sequence"/>
</dbReference>
<accession>A0ABP7YTT6</accession>
<dbReference type="SUPFAM" id="SSF54427">
    <property type="entry name" value="NTF2-like"/>
    <property type="match status" value="1"/>
</dbReference>
<dbReference type="EMBL" id="BAAAZI010000008">
    <property type="protein sequence ID" value="GAA4141120.1"/>
    <property type="molecule type" value="Genomic_DNA"/>
</dbReference>
<proteinExistence type="predicted"/>
<evidence type="ECO:0000313" key="3">
    <source>
        <dbReference type="Proteomes" id="UP001500101"/>
    </source>
</evidence>
<name>A0ABP7YTT6_9SPHI</name>
<dbReference type="RefSeq" id="WP_344674649.1">
    <property type="nucleotide sequence ID" value="NZ_BAAAZI010000008.1"/>
</dbReference>
<organism evidence="2 3">
    <name type="scientific">Sphingobacterium kyonggiense</name>
    <dbReference type="NCBI Taxonomy" id="714075"/>
    <lineage>
        <taxon>Bacteria</taxon>
        <taxon>Pseudomonadati</taxon>
        <taxon>Bacteroidota</taxon>
        <taxon>Sphingobacteriia</taxon>
        <taxon>Sphingobacteriales</taxon>
        <taxon>Sphingobacteriaceae</taxon>
        <taxon>Sphingobacterium</taxon>
    </lineage>
</organism>
<evidence type="ECO:0000313" key="2">
    <source>
        <dbReference type="EMBL" id="GAA4141120.1"/>
    </source>
</evidence>
<reference evidence="3" key="1">
    <citation type="journal article" date="2019" name="Int. J. Syst. Evol. Microbiol.">
        <title>The Global Catalogue of Microorganisms (GCM) 10K type strain sequencing project: providing services to taxonomists for standard genome sequencing and annotation.</title>
        <authorList>
            <consortium name="The Broad Institute Genomics Platform"/>
            <consortium name="The Broad Institute Genome Sequencing Center for Infectious Disease"/>
            <person name="Wu L."/>
            <person name="Ma J."/>
        </authorList>
    </citation>
    <scope>NUCLEOTIDE SEQUENCE [LARGE SCALE GENOMIC DNA]</scope>
    <source>
        <strain evidence="3">JCM 16704</strain>
    </source>
</reference>
<dbReference type="InterPro" id="IPR032710">
    <property type="entry name" value="NTF2-like_dom_sf"/>
</dbReference>
<evidence type="ECO:0000259" key="1">
    <source>
        <dbReference type="Pfam" id="PF12680"/>
    </source>
</evidence>